<dbReference type="OrthoDB" id="10017160at2759"/>
<dbReference type="AlphaFoldDB" id="A0A4C1WNA6"/>
<evidence type="ECO:0000313" key="2">
    <source>
        <dbReference type="Proteomes" id="UP000299102"/>
    </source>
</evidence>
<proteinExistence type="predicted"/>
<dbReference type="Proteomes" id="UP000299102">
    <property type="component" value="Unassembled WGS sequence"/>
</dbReference>
<keyword evidence="2" id="KW-1185">Reference proteome</keyword>
<dbReference type="GO" id="GO:0003676">
    <property type="term" value="F:nucleic acid binding"/>
    <property type="evidence" value="ECO:0007669"/>
    <property type="project" value="InterPro"/>
</dbReference>
<dbReference type="EMBL" id="BGZK01000584">
    <property type="protein sequence ID" value="GBP51604.1"/>
    <property type="molecule type" value="Genomic_DNA"/>
</dbReference>
<comment type="caution">
    <text evidence="1">The sequence shown here is derived from an EMBL/GenBank/DDBJ whole genome shotgun (WGS) entry which is preliminary data.</text>
</comment>
<protein>
    <recommendedName>
        <fullName evidence="3">Mariner Mos1 transposase</fullName>
    </recommendedName>
</protein>
<sequence>MSGSAVAAPQMALINSALTFSPKKREAISETLFHGYPLLIERATASNSPPGGVHISGNFMCDVGPLHSNKFKKGASKLVWDIVTGDETWIYCYDPKIKQQSIVWVYRDEPKPTKVAHERISTKRTIASFFLIKLDTWRLLLWKIVVP</sequence>
<reference evidence="1 2" key="1">
    <citation type="journal article" date="2019" name="Commun. Biol.">
        <title>The bagworm genome reveals a unique fibroin gene that provides high tensile strength.</title>
        <authorList>
            <person name="Kono N."/>
            <person name="Nakamura H."/>
            <person name="Ohtoshi R."/>
            <person name="Tomita M."/>
            <person name="Numata K."/>
            <person name="Arakawa K."/>
        </authorList>
    </citation>
    <scope>NUCLEOTIDE SEQUENCE [LARGE SCALE GENOMIC DNA]</scope>
</reference>
<dbReference type="Gene3D" id="3.30.420.10">
    <property type="entry name" value="Ribonuclease H-like superfamily/Ribonuclease H"/>
    <property type="match status" value="1"/>
</dbReference>
<evidence type="ECO:0008006" key="3">
    <source>
        <dbReference type="Google" id="ProtNLM"/>
    </source>
</evidence>
<organism evidence="1 2">
    <name type="scientific">Eumeta variegata</name>
    <name type="common">Bagworm moth</name>
    <name type="synonym">Eumeta japonica</name>
    <dbReference type="NCBI Taxonomy" id="151549"/>
    <lineage>
        <taxon>Eukaryota</taxon>
        <taxon>Metazoa</taxon>
        <taxon>Ecdysozoa</taxon>
        <taxon>Arthropoda</taxon>
        <taxon>Hexapoda</taxon>
        <taxon>Insecta</taxon>
        <taxon>Pterygota</taxon>
        <taxon>Neoptera</taxon>
        <taxon>Endopterygota</taxon>
        <taxon>Lepidoptera</taxon>
        <taxon>Glossata</taxon>
        <taxon>Ditrysia</taxon>
        <taxon>Tineoidea</taxon>
        <taxon>Psychidae</taxon>
        <taxon>Oiketicinae</taxon>
        <taxon>Eumeta</taxon>
    </lineage>
</organism>
<accession>A0A4C1WNA6</accession>
<gene>
    <name evidence="1" type="ORF">EVAR_42788_1</name>
</gene>
<name>A0A4C1WNA6_EUMVA</name>
<dbReference type="InterPro" id="IPR036397">
    <property type="entry name" value="RNaseH_sf"/>
</dbReference>
<evidence type="ECO:0000313" key="1">
    <source>
        <dbReference type="EMBL" id="GBP51604.1"/>
    </source>
</evidence>